<evidence type="ECO:0000313" key="2">
    <source>
        <dbReference type="Proteomes" id="UP000589818"/>
    </source>
</evidence>
<reference evidence="1" key="1">
    <citation type="submission" date="2020-08" db="EMBL/GenBank/DDBJ databases">
        <title>Plant associated metagenomes--Microbial community diversity and host control of community assembly across model and emerging plant ecological genomics systems.</title>
        <authorList>
            <person name="Dangl J."/>
        </authorList>
    </citation>
    <scope>NUCLEOTIDE SEQUENCE</scope>
    <source>
        <strain evidence="1">KD5</strain>
    </source>
</reference>
<dbReference type="EMBL" id="JACHVR010000001">
    <property type="protein sequence ID" value="MBB2885464.1"/>
    <property type="molecule type" value="Genomic_DNA"/>
</dbReference>
<dbReference type="Proteomes" id="UP000589818">
    <property type="component" value="Unassembled WGS sequence"/>
</dbReference>
<proteinExistence type="predicted"/>
<sequence>MYANEILPTDPAGDVLVSIEAQVNDGIGPQRTLSTLIIKT</sequence>
<name>A0ACC5MA33_9PSED</name>
<protein>
    <submittedName>
        <fullName evidence="1">Uncharacterized protein</fullName>
    </submittedName>
</protein>
<accession>A0ACC5MA33</accession>
<gene>
    <name evidence="1" type="ORF">FHR69_001330</name>
</gene>
<keyword evidence="2" id="KW-1185">Reference proteome</keyword>
<comment type="caution">
    <text evidence="1">The sequence shown here is derived from an EMBL/GenBank/DDBJ whole genome shotgun (WGS) entry which is preliminary data.</text>
</comment>
<organism evidence="1 2">
    <name type="scientific">Pseudomonas umsongensis</name>
    <dbReference type="NCBI Taxonomy" id="198618"/>
    <lineage>
        <taxon>Bacteria</taxon>
        <taxon>Pseudomonadati</taxon>
        <taxon>Pseudomonadota</taxon>
        <taxon>Gammaproteobacteria</taxon>
        <taxon>Pseudomonadales</taxon>
        <taxon>Pseudomonadaceae</taxon>
        <taxon>Pseudomonas</taxon>
    </lineage>
</organism>
<evidence type="ECO:0000313" key="1">
    <source>
        <dbReference type="EMBL" id="MBB2885464.1"/>
    </source>
</evidence>